<dbReference type="InterPro" id="IPR003309">
    <property type="entry name" value="SCAN_dom"/>
</dbReference>
<evidence type="ECO:0000256" key="4">
    <source>
        <dbReference type="ARBA" id="ARBA00023242"/>
    </source>
</evidence>
<dbReference type="PROSITE" id="PS50805">
    <property type="entry name" value="KRAB"/>
    <property type="match status" value="1"/>
</dbReference>
<evidence type="ECO:0000256" key="2">
    <source>
        <dbReference type="ARBA" id="ARBA00023125"/>
    </source>
</evidence>
<dbReference type="PANTHER" id="PTHR45935">
    <property type="entry name" value="PROTEIN ZBED8-RELATED"/>
    <property type="match status" value="1"/>
</dbReference>
<dbReference type="InterPro" id="IPR001909">
    <property type="entry name" value="KRAB"/>
</dbReference>
<feature type="domain" description="SCAN box" evidence="6">
    <location>
        <begin position="48"/>
        <end position="126"/>
    </location>
</feature>
<evidence type="ECO:0000313" key="8">
    <source>
        <dbReference type="EMBL" id="KAG8522908.1"/>
    </source>
</evidence>
<sequence length="330" mass="38881">MQSLSELMDFSKPQNLTPSKQSKILRADMFWQQETTPVVEISDSETYRQKFRHFQYLQESGPHEALSQLWELCLQWLRPEIHTKEQILELLVLEQFLTILPEEVRVWVNLQHPKNSKEVVTLLEDVLEMLKDKGMPCKDSVLLQKEHFKEEEMETDSPTSKLQAPVTFKDVVVEFSKEEWRQLDPAIKNLYREVMLENYRNLNSLHKAREITSEKQDTFPKLRISGEESSYQAIMARLTKSEHPSLTAWKSDDWFSRNQKNWAIHLQQGALIHKTSYTNEENLECSGNKKSFEVKAVNSIFNSQEEICMRKESPDCDKFKTHIKFNLQSI</sequence>
<evidence type="ECO:0000313" key="9">
    <source>
        <dbReference type="Proteomes" id="UP000700334"/>
    </source>
</evidence>
<evidence type="ECO:0000259" key="7">
    <source>
        <dbReference type="PROSITE" id="PS50805"/>
    </source>
</evidence>
<evidence type="ECO:0000259" key="6">
    <source>
        <dbReference type="PROSITE" id="PS50804"/>
    </source>
</evidence>
<evidence type="ECO:0000256" key="1">
    <source>
        <dbReference type="ARBA" id="ARBA00023015"/>
    </source>
</evidence>
<name>A0A8J6DYV6_GALPY</name>
<dbReference type="CDD" id="cd07936">
    <property type="entry name" value="SCAN"/>
    <property type="match status" value="1"/>
</dbReference>
<dbReference type="Pfam" id="PF01352">
    <property type="entry name" value="KRAB"/>
    <property type="match status" value="1"/>
</dbReference>
<keyword evidence="9" id="KW-1185">Reference proteome</keyword>
<dbReference type="Gene3D" id="1.10.4020.10">
    <property type="entry name" value="DNA breaking-rejoining enzymes"/>
    <property type="match status" value="1"/>
</dbReference>
<dbReference type="PROSITE" id="PS50804">
    <property type="entry name" value="SCAN_BOX"/>
    <property type="match status" value="1"/>
</dbReference>
<dbReference type="InterPro" id="IPR050916">
    <property type="entry name" value="SCAN-C2H2_zinc_finger"/>
</dbReference>
<dbReference type="GO" id="GO:0006355">
    <property type="term" value="P:regulation of DNA-templated transcription"/>
    <property type="evidence" value="ECO:0007669"/>
    <property type="project" value="InterPro"/>
</dbReference>
<comment type="caution">
    <text evidence="8">The sequence shown here is derived from an EMBL/GenBank/DDBJ whole genome shotgun (WGS) entry which is preliminary data.</text>
</comment>
<dbReference type="InterPro" id="IPR038269">
    <property type="entry name" value="SCAN_sf"/>
</dbReference>
<dbReference type="CDD" id="cd07765">
    <property type="entry name" value="KRAB_A-box"/>
    <property type="match status" value="1"/>
</dbReference>
<dbReference type="Proteomes" id="UP000700334">
    <property type="component" value="Unassembled WGS sequence"/>
</dbReference>
<proteinExistence type="predicted"/>
<dbReference type="SUPFAM" id="SSF109640">
    <property type="entry name" value="KRAB domain (Kruppel-associated box)"/>
    <property type="match status" value="1"/>
</dbReference>
<feature type="domain" description="KRAB" evidence="7">
    <location>
        <begin position="166"/>
        <end position="241"/>
    </location>
</feature>
<organism evidence="8 9">
    <name type="scientific">Galemys pyrenaicus</name>
    <name type="common">Iberian desman</name>
    <name type="synonym">Pyrenean desman</name>
    <dbReference type="NCBI Taxonomy" id="202257"/>
    <lineage>
        <taxon>Eukaryota</taxon>
        <taxon>Metazoa</taxon>
        <taxon>Chordata</taxon>
        <taxon>Craniata</taxon>
        <taxon>Vertebrata</taxon>
        <taxon>Euteleostomi</taxon>
        <taxon>Mammalia</taxon>
        <taxon>Eutheria</taxon>
        <taxon>Laurasiatheria</taxon>
        <taxon>Eulipotyphla</taxon>
        <taxon>Talpidae</taxon>
        <taxon>Galemys</taxon>
    </lineage>
</organism>
<keyword evidence="4 5" id="KW-0539">Nucleus</keyword>
<dbReference type="Pfam" id="PF02023">
    <property type="entry name" value="SCAN"/>
    <property type="match status" value="1"/>
</dbReference>
<accession>A0A8J6DYV6</accession>
<dbReference type="SUPFAM" id="SSF47353">
    <property type="entry name" value="Retrovirus capsid dimerization domain-like"/>
    <property type="match status" value="1"/>
</dbReference>
<evidence type="ECO:0000256" key="3">
    <source>
        <dbReference type="ARBA" id="ARBA00023163"/>
    </source>
</evidence>
<dbReference type="GO" id="GO:0003677">
    <property type="term" value="F:DNA binding"/>
    <property type="evidence" value="ECO:0007669"/>
    <property type="project" value="UniProtKB-KW"/>
</dbReference>
<evidence type="ECO:0000256" key="5">
    <source>
        <dbReference type="PROSITE-ProRule" id="PRU00187"/>
    </source>
</evidence>
<dbReference type="InterPro" id="IPR036051">
    <property type="entry name" value="KRAB_dom_sf"/>
</dbReference>
<feature type="non-terminal residue" evidence="8">
    <location>
        <position position="1"/>
    </location>
</feature>
<keyword evidence="3" id="KW-0804">Transcription</keyword>
<dbReference type="AlphaFoldDB" id="A0A8J6DYV6"/>
<keyword evidence="1" id="KW-0805">Transcription regulation</keyword>
<dbReference type="SMART" id="SM00431">
    <property type="entry name" value="SCAN"/>
    <property type="match status" value="1"/>
</dbReference>
<dbReference type="OrthoDB" id="9658517at2759"/>
<dbReference type="PANTHER" id="PTHR45935:SF29">
    <property type="entry name" value="SCAN BOX DOMAIN-CONTAINING PROTEIN"/>
    <property type="match status" value="1"/>
</dbReference>
<dbReference type="FunFam" id="1.10.4020.10:FF:000001">
    <property type="entry name" value="zinc finger protein 263 isoform X1"/>
    <property type="match status" value="1"/>
</dbReference>
<reference evidence="8" key="1">
    <citation type="journal article" date="2021" name="Evol. Appl.">
        <title>The genome of the Pyrenean desman and the effects of bottlenecks and inbreeding on the genomic landscape of an endangered species.</title>
        <authorList>
            <person name="Escoda L."/>
            <person name="Castresana J."/>
        </authorList>
    </citation>
    <scope>NUCLEOTIDE SEQUENCE</scope>
    <source>
        <strain evidence="8">IBE-C5619</strain>
    </source>
</reference>
<protein>
    <submittedName>
        <fullName evidence="8">Zinc finger protein 215</fullName>
    </submittedName>
</protein>
<comment type="subcellular location">
    <subcellularLocation>
        <location evidence="5">Nucleus</location>
    </subcellularLocation>
</comment>
<keyword evidence="2" id="KW-0238">DNA-binding</keyword>
<gene>
    <name evidence="8" type="ORF">J0S82_010123</name>
</gene>
<dbReference type="Gene3D" id="6.10.140.140">
    <property type="match status" value="1"/>
</dbReference>
<dbReference type="EMBL" id="JAGFMF010011429">
    <property type="protein sequence ID" value="KAG8522908.1"/>
    <property type="molecule type" value="Genomic_DNA"/>
</dbReference>
<dbReference type="SMART" id="SM00349">
    <property type="entry name" value="KRAB"/>
    <property type="match status" value="1"/>
</dbReference>
<dbReference type="GO" id="GO:0005634">
    <property type="term" value="C:nucleus"/>
    <property type="evidence" value="ECO:0007669"/>
    <property type="project" value="UniProtKB-SubCell"/>
</dbReference>